<feature type="region of interest" description="Disordered" evidence="2">
    <location>
        <begin position="1"/>
        <end position="26"/>
    </location>
</feature>
<accession>A0A0V0QFZ2</accession>
<dbReference type="OMA" id="THYNGIS"/>
<dbReference type="EMBL" id="LDAU01000176">
    <property type="protein sequence ID" value="KRX01137.1"/>
    <property type="molecule type" value="Genomic_DNA"/>
</dbReference>
<protein>
    <submittedName>
        <fullName evidence="3">Uncharacterized protein</fullName>
    </submittedName>
</protein>
<keyword evidence="1" id="KW-0175">Coiled coil</keyword>
<reference evidence="3 4" key="1">
    <citation type="journal article" date="2015" name="Sci. Rep.">
        <title>Genome of the facultative scuticociliatosis pathogen Pseudocohnilembus persalinus provides insight into its virulence through horizontal gene transfer.</title>
        <authorList>
            <person name="Xiong J."/>
            <person name="Wang G."/>
            <person name="Cheng J."/>
            <person name="Tian M."/>
            <person name="Pan X."/>
            <person name="Warren A."/>
            <person name="Jiang C."/>
            <person name="Yuan D."/>
            <person name="Miao W."/>
        </authorList>
    </citation>
    <scope>NUCLEOTIDE SEQUENCE [LARGE SCALE GENOMIC DNA]</scope>
    <source>
        <strain evidence="3">36N120E</strain>
    </source>
</reference>
<keyword evidence="4" id="KW-1185">Reference proteome</keyword>
<feature type="compositionally biased region" description="Polar residues" evidence="2">
    <location>
        <begin position="558"/>
        <end position="577"/>
    </location>
</feature>
<feature type="compositionally biased region" description="Low complexity" evidence="2">
    <location>
        <begin position="872"/>
        <end position="887"/>
    </location>
</feature>
<feature type="region of interest" description="Disordered" evidence="2">
    <location>
        <begin position="867"/>
        <end position="898"/>
    </location>
</feature>
<dbReference type="Proteomes" id="UP000054937">
    <property type="component" value="Unassembled WGS sequence"/>
</dbReference>
<evidence type="ECO:0000313" key="4">
    <source>
        <dbReference type="Proteomes" id="UP000054937"/>
    </source>
</evidence>
<feature type="compositionally biased region" description="Polar residues" evidence="2">
    <location>
        <begin position="8"/>
        <end position="24"/>
    </location>
</feature>
<feature type="region of interest" description="Disordered" evidence="2">
    <location>
        <begin position="912"/>
        <end position="947"/>
    </location>
</feature>
<dbReference type="InParanoid" id="A0A0V0QFZ2"/>
<feature type="compositionally biased region" description="Polar residues" evidence="2">
    <location>
        <begin position="912"/>
        <end position="941"/>
    </location>
</feature>
<dbReference type="AlphaFoldDB" id="A0A0V0QFZ2"/>
<proteinExistence type="predicted"/>
<comment type="caution">
    <text evidence="3">The sequence shown here is derived from an EMBL/GenBank/DDBJ whole genome shotgun (WGS) entry which is preliminary data.</text>
</comment>
<evidence type="ECO:0000256" key="1">
    <source>
        <dbReference type="SAM" id="Coils"/>
    </source>
</evidence>
<sequence>MSKHNQKKQNPQIDRQMNSQNFQNRDYLYKRGSIKKQTTKEFQESNYDVNLLNLKREDDKKKTLLLDEITEQIQNNENQTKIQKLQKINKLRQSNFLFNEDAYEEDEEDLKASKNLEEMKKRLQNQLKQHKIMEKAQQFMKKKKLIPQSKEQKFNQLIDEFNQNGDDYFLDLQNHLKNLNMINCQGDFKEIERLKENLQTQIEERQQYLSKKQFKLDQDFQREFNPNIELLQISKQMQRGNKQKLQEKKYFERKKNNGLDLMNQLLQIAIENENKEDNARVVQQMDMNDNEDFYQIMNDKIKQKNRSKKGKVNLPKQKGNVLDKIVSSIQNQRQVDENSAKIDHIKSEISTENINNGDTEIKNLNKKDQIEDKKQPSQANLDKLKYQEKKDSIKQRNDRFSENTNFEQFLEENINQTYQKIKKLEQDVSKKYKVFEEYEDKANIFRNSVRELNLGTLDYKYKLHKNQIKQNNITEQKKINKLFQKAEDLKQDFQGSVQMRSTRPNFNYRQNEQLYQTSPNLNSSQNRNWKKRIYVDIENNDDQNFYTNESLFMNSQTNYHKQSKSVHQSQNQKNQKLQPIQSSSSQSSFFYTQQRFQEDYNDQLLQSSGNASAQKFTKFMNDDSNSEIIEQLDEEEDEYQNSQKNDISQMRYKNDSQHSYTHQKINSQSLLDQSKANQKSINNNQSINNVNINSYFNMQNSSKVNDINSGLNKNDKQKGYVTHYNGISSFYASINPTKTNLSSSNSKQTLNQNQNMMKSRKSLNRKSLVFQQANNKRLSIISNNNNNKLCNNTRLSIDQNLTDRSIKQLEIQDTKVQSSKNLNIKNTLSPYQFKQQSLTTHNFKNQNNQINSKQQQNATMGLLQRKNRQDTQQFLSQKQSQLQQNKFHNLDDPNSSAYSIKYSQNYNLKQQGFDKNQQESQQNNIKSTQSLPKLKTSSKIFANNKRKTRQDILDDEIKEQQNQIKSKENRTQLINLMNTIDEQRNFNQFQTQQIKQEQKLMKKNVLEFLKKYDLTENEAEKFKYLMDYKEKERQLLQAQAMMSQQDKKQLQQEANSILKSESLQFEKLKESILSSKSMQMAMRQSIRKKKN</sequence>
<feature type="coiled-coil region" evidence="1">
    <location>
        <begin position="383"/>
        <end position="441"/>
    </location>
</feature>
<feature type="region of interest" description="Disordered" evidence="2">
    <location>
        <begin position="558"/>
        <end position="585"/>
    </location>
</feature>
<evidence type="ECO:0000313" key="3">
    <source>
        <dbReference type="EMBL" id="KRX01137.1"/>
    </source>
</evidence>
<name>A0A0V0QFZ2_PSEPJ</name>
<gene>
    <name evidence="3" type="ORF">PPERSA_08238</name>
</gene>
<organism evidence="3 4">
    <name type="scientific">Pseudocohnilembus persalinus</name>
    <name type="common">Ciliate</name>
    <dbReference type="NCBI Taxonomy" id="266149"/>
    <lineage>
        <taxon>Eukaryota</taxon>
        <taxon>Sar</taxon>
        <taxon>Alveolata</taxon>
        <taxon>Ciliophora</taxon>
        <taxon>Intramacronucleata</taxon>
        <taxon>Oligohymenophorea</taxon>
        <taxon>Scuticociliatia</taxon>
        <taxon>Philasterida</taxon>
        <taxon>Pseudocohnilembidae</taxon>
        <taxon>Pseudocohnilembus</taxon>
    </lineage>
</organism>
<evidence type="ECO:0000256" key="2">
    <source>
        <dbReference type="SAM" id="MobiDB-lite"/>
    </source>
</evidence>